<dbReference type="AlphaFoldDB" id="K2SQZ3"/>
<reference evidence="1 2" key="1">
    <citation type="journal article" date="2012" name="BMC Genomics">
        <title>Tools to kill: Genome of one of the most destructive plant pathogenic fungi Macrophomina phaseolina.</title>
        <authorList>
            <person name="Islam M.S."/>
            <person name="Haque M.S."/>
            <person name="Islam M.M."/>
            <person name="Emdad E.M."/>
            <person name="Halim A."/>
            <person name="Hossen Q.M.M."/>
            <person name="Hossain M.Z."/>
            <person name="Ahmed B."/>
            <person name="Rahim S."/>
            <person name="Rahman M.S."/>
            <person name="Alam M.M."/>
            <person name="Hou S."/>
            <person name="Wan X."/>
            <person name="Saito J.A."/>
            <person name="Alam M."/>
        </authorList>
    </citation>
    <scope>NUCLEOTIDE SEQUENCE [LARGE SCALE GENOMIC DNA]</scope>
    <source>
        <strain evidence="1 2">MS6</strain>
    </source>
</reference>
<sequence>MDTSSSKASFPGRIYSSAARNISSPSSLPVSSGPADHLAIKAHTEACYSENLCSHPAMLDFIRKFNGWGEDILPLRRTLLRNNTLGNKAIGVHYDQVFLKCGEQTAITAWVPIGDVSLVGGGLIYMEDGGKFWKQIENEFTEKSKETCLTDEEARNALNQNMMSTG</sequence>
<dbReference type="OrthoDB" id="2328924at2759"/>
<dbReference type="InParanoid" id="K2SQZ3"/>
<evidence type="ECO:0000313" key="2">
    <source>
        <dbReference type="Proteomes" id="UP000007129"/>
    </source>
</evidence>
<dbReference type="Proteomes" id="UP000007129">
    <property type="component" value="Unassembled WGS sequence"/>
</dbReference>
<dbReference type="SUPFAM" id="SSF51197">
    <property type="entry name" value="Clavaminate synthase-like"/>
    <property type="match status" value="1"/>
</dbReference>
<name>K2SQZ3_MACPH</name>
<dbReference type="PANTHER" id="PTHR40128:SF1">
    <property type="entry name" value="PHYTANOYL-COA HYDROXYLASE"/>
    <property type="match status" value="1"/>
</dbReference>
<dbReference type="PANTHER" id="PTHR40128">
    <property type="entry name" value="EXPRESSED PROTEIN"/>
    <property type="match status" value="1"/>
</dbReference>
<evidence type="ECO:0000313" key="1">
    <source>
        <dbReference type="EMBL" id="EKG19085.1"/>
    </source>
</evidence>
<comment type="caution">
    <text evidence="1">The sequence shown here is derived from an EMBL/GenBank/DDBJ whole genome shotgun (WGS) entry which is preliminary data.</text>
</comment>
<protein>
    <recommendedName>
        <fullName evidence="3">Phytanoyl-CoA dioxygenase</fullName>
    </recommendedName>
</protein>
<proteinExistence type="predicted"/>
<evidence type="ECO:0008006" key="3">
    <source>
        <dbReference type="Google" id="ProtNLM"/>
    </source>
</evidence>
<dbReference type="Gene3D" id="2.60.120.620">
    <property type="entry name" value="q2cbj1_9rhob like domain"/>
    <property type="match status" value="1"/>
</dbReference>
<organism evidence="1 2">
    <name type="scientific">Macrophomina phaseolina (strain MS6)</name>
    <name type="common">Charcoal rot fungus</name>
    <dbReference type="NCBI Taxonomy" id="1126212"/>
    <lineage>
        <taxon>Eukaryota</taxon>
        <taxon>Fungi</taxon>
        <taxon>Dikarya</taxon>
        <taxon>Ascomycota</taxon>
        <taxon>Pezizomycotina</taxon>
        <taxon>Dothideomycetes</taxon>
        <taxon>Dothideomycetes incertae sedis</taxon>
        <taxon>Botryosphaeriales</taxon>
        <taxon>Botryosphaeriaceae</taxon>
        <taxon>Macrophomina</taxon>
    </lineage>
</organism>
<dbReference type="eggNOG" id="ENOG502SCSP">
    <property type="taxonomic scope" value="Eukaryota"/>
</dbReference>
<dbReference type="EMBL" id="AHHD01000166">
    <property type="protein sequence ID" value="EKG19085.1"/>
    <property type="molecule type" value="Genomic_DNA"/>
</dbReference>
<gene>
    <name evidence="1" type="ORF">MPH_03606</name>
</gene>
<dbReference type="VEuPathDB" id="FungiDB:MPH_03606"/>
<accession>K2SQZ3</accession>
<dbReference type="STRING" id="1126212.K2SQZ3"/>
<dbReference type="HOGENOM" id="CLU_1603043_0_0_1"/>